<proteinExistence type="inferred from homology"/>
<dbReference type="AlphaFoldDB" id="G7YIH8"/>
<dbReference type="PRINTS" id="PR00622">
    <property type="entry name" value="HISTONEH3"/>
</dbReference>
<evidence type="ECO:0000256" key="2">
    <source>
        <dbReference type="SAM" id="MobiDB-lite"/>
    </source>
</evidence>
<protein>
    <submittedName>
        <fullName evidence="3">Histone H3</fullName>
    </submittedName>
</protein>
<keyword evidence="4" id="KW-1185">Reference proteome</keyword>
<dbReference type="PANTHER" id="PTHR11426">
    <property type="entry name" value="HISTONE H3"/>
    <property type="match status" value="1"/>
</dbReference>
<name>G7YIH8_CLOSI</name>
<organism evidence="3 4">
    <name type="scientific">Clonorchis sinensis</name>
    <name type="common">Chinese liver fluke</name>
    <dbReference type="NCBI Taxonomy" id="79923"/>
    <lineage>
        <taxon>Eukaryota</taxon>
        <taxon>Metazoa</taxon>
        <taxon>Spiralia</taxon>
        <taxon>Lophotrochozoa</taxon>
        <taxon>Platyhelminthes</taxon>
        <taxon>Trematoda</taxon>
        <taxon>Digenea</taxon>
        <taxon>Opisthorchiida</taxon>
        <taxon>Opisthorchiata</taxon>
        <taxon>Opisthorchiidae</taxon>
        <taxon>Clonorchis</taxon>
    </lineage>
</organism>
<dbReference type="Gene3D" id="1.10.20.10">
    <property type="entry name" value="Histone, subunit A"/>
    <property type="match status" value="1"/>
</dbReference>
<dbReference type="InterPro" id="IPR009072">
    <property type="entry name" value="Histone-fold"/>
</dbReference>
<accession>G7YIH8</accession>
<dbReference type="Proteomes" id="UP000008909">
    <property type="component" value="Unassembled WGS sequence"/>
</dbReference>
<feature type="compositionally biased region" description="Pro residues" evidence="2">
    <location>
        <begin position="297"/>
        <end position="307"/>
    </location>
</feature>
<comment type="similarity">
    <text evidence="1">Belongs to the histone H3 family.</text>
</comment>
<reference key="2">
    <citation type="submission" date="2011-10" db="EMBL/GenBank/DDBJ databases">
        <title>The genome and transcriptome sequence of Clonorchis sinensis provide insights into the carcinogenic liver fluke.</title>
        <authorList>
            <person name="Wang X."/>
            <person name="Huang Y."/>
            <person name="Chen W."/>
            <person name="Liu H."/>
            <person name="Guo L."/>
            <person name="Chen Y."/>
            <person name="Luo F."/>
            <person name="Zhou W."/>
            <person name="Sun J."/>
            <person name="Mao Q."/>
            <person name="Liang P."/>
            <person name="Zhou C."/>
            <person name="Tian Y."/>
            <person name="Men J."/>
            <person name="Lv X."/>
            <person name="Huang L."/>
            <person name="Zhou J."/>
            <person name="Hu Y."/>
            <person name="Li R."/>
            <person name="Zhang F."/>
            <person name="Lei H."/>
            <person name="Li X."/>
            <person name="Hu X."/>
            <person name="Liang C."/>
            <person name="Xu J."/>
            <person name="Wu Z."/>
            <person name="Yu X."/>
        </authorList>
    </citation>
    <scope>NUCLEOTIDE SEQUENCE</scope>
    <source>
        <strain>Henan</strain>
    </source>
</reference>
<dbReference type="GO" id="GO:0046982">
    <property type="term" value="F:protein heterodimerization activity"/>
    <property type="evidence" value="ECO:0007669"/>
    <property type="project" value="InterPro"/>
</dbReference>
<dbReference type="GO" id="GO:0030527">
    <property type="term" value="F:structural constituent of chromatin"/>
    <property type="evidence" value="ECO:0007669"/>
    <property type="project" value="InterPro"/>
</dbReference>
<feature type="region of interest" description="Disordered" evidence="2">
    <location>
        <begin position="296"/>
        <end position="330"/>
    </location>
</feature>
<dbReference type="SUPFAM" id="SSF47113">
    <property type="entry name" value="Histone-fold"/>
    <property type="match status" value="1"/>
</dbReference>
<dbReference type="GO" id="GO:0003677">
    <property type="term" value="F:DNA binding"/>
    <property type="evidence" value="ECO:0007669"/>
    <property type="project" value="InterPro"/>
</dbReference>
<dbReference type="FunFam" id="1.10.20.10:FF:000078">
    <property type="entry name" value="Histone H3"/>
    <property type="match status" value="1"/>
</dbReference>
<gene>
    <name evidence="3" type="ORF">CLF_108773</name>
</gene>
<evidence type="ECO:0000313" key="3">
    <source>
        <dbReference type="EMBL" id="GAA52761.1"/>
    </source>
</evidence>
<dbReference type="GO" id="GO:0000786">
    <property type="term" value="C:nucleosome"/>
    <property type="evidence" value="ECO:0007669"/>
    <property type="project" value="InterPro"/>
</dbReference>
<sequence length="867" mass="97004">MIDVRKSIAAGNEYEGARKSLKRQIVKNLRKERELWWTSKAREMKKAFATRNSRALYQLIRSTGPRKTTVSETIIQSQKRRLERWAEHFEELFGWPPATQSVEIMHTGEWNVNLDSLLEEEIKYDIRNLVDVEYAEHTICMFEDEGQAQALLNKLTTVTPSFGMRLVPSKYKVLLQNLRSLNIILIIQRESLTVVENFTHLGSCISSEGGVSDEVSARTPKTRITFTNLRYLWCQKDMSLGHKSCVCFDTLDAVLLCGCCGEMIFFYGSLACDSPGPPTDGILGVNGTMGSLVSPRPNTPPYFPQPPHTKMFSPRSPRRHAPSSAQPNASAKELEFIDRYVDYCATDCTVTDEVDKFIIERKNTFISLCYLCRHKRISLMLKVHVYKRQPEQPNSGTCSVRAKDLKRLLIVDPDSKRNQAAAGGRVLHTIKSSIASDIIRGLYGNEQFVHLDEKMNDQHVHVYGNSDAAYADGFKNLETKACTLQSPMVDCDRWGITQHAKKEYHKVPYTIPNEHAVSSVGIVLGSKAKDAIKVYALTNRYQQGLPHFLISAYAPTSCSTATDVGEFCPNCSNFPRRKGANLSSVQVVIGGDLGVRYLDEWRIATITATLKPDHHIRMVTPGTLYGQDNTPHEMLMPVNTSSGVLPFVEKPRGSRSKFVVLLTVSLSMFQFQTDEHFVRYGHFDRDTDLVLCVLFVSPNAHQTHILVILEAVVAANIRLRHFTAVLAELEGKCPVTAPPRRSTVQQVRMTKTPSVCCANSLDLKAIGKSAPSHPSVRKESGPNERSSFSAKGATTIEKVAFTEVARTKQTARKSTGGKASRKQFATKAARKSAPATGGVKEPHRYRPETVAVCEIRRYQKSTELLIQ</sequence>
<evidence type="ECO:0000256" key="1">
    <source>
        <dbReference type="ARBA" id="ARBA00010343"/>
    </source>
</evidence>
<feature type="region of interest" description="Disordered" evidence="2">
    <location>
        <begin position="768"/>
        <end position="789"/>
    </location>
</feature>
<feature type="region of interest" description="Disordered" evidence="2">
    <location>
        <begin position="807"/>
        <end position="846"/>
    </location>
</feature>
<reference evidence="3" key="1">
    <citation type="journal article" date="2011" name="Genome Biol.">
        <title>The draft genome of the carcinogenic human liver fluke Clonorchis sinensis.</title>
        <authorList>
            <person name="Wang X."/>
            <person name="Chen W."/>
            <person name="Huang Y."/>
            <person name="Sun J."/>
            <person name="Men J."/>
            <person name="Liu H."/>
            <person name="Luo F."/>
            <person name="Guo L."/>
            <person name="Lv X."/>
            <person name="Deng C."/>
            <person name="Zhou C."/>
            <person name="Fan Y."/>
            <person name="Li X."/>
            <person name="Huang L."/>
            <person name="Hu Y."/>
            <person name="Liang C."/>
            <person name="Hu X."/>
            <person name="Xu J."/>
            <person name="Yu X."/>
        </authorList>
    </citation>
    <scope>NUCLEOTIDE SEQUENCE [LARGE SCALE GENOMIC DNA]</scope>
    <source>
        <strain evidence="3">Henan</strain>
    </source>
</reference>
<dbReference type="EMBL" id="DF143348">
    <property type="protein sequence ID" value="GAA52761.1"/>
    <property type="molecule type" value="Genomic_DNA"/>
</dbReference>
<evidence type="ECO:0000313" key="4">
    <source>
        <dbReference type="Proteomes" id="UP000008909"/>
    </source>
</evidence>
<dbReference type="InterPro" id="IPR000164">
    <property type="entry name" value="Histone_H3/CENP-A"/>
</dbReference>